<sequence>MNRFCYCIAASFFLLSVVWSPGQEPAAPRPAVAAVPPEQGRWKIIVTDAKGEKAARTDDRTPKVVEIEIWRSGSRARMVQTISNGATVESWIADDYLLSRFPAFPDIYVTRLNDRATPLDDGMSDFRDAFPGTTWLDPKYLAGTETKDGKLCEHYVNPEADCEAWIAADSKLPVAWRKGSRVFTYRFLPPENLSMPEPFLGELNKYLKADSQ</sequence>
<reference evidence="3" key="1">
    <citation type="journal article" date="2017" name="Genome Announc.">
        <title>Draft Genome Sequence of Terrimicrobium sacchariphilum NM-5T, a Facultative Anaerobic Soil Bacterium of the Class Spartobacteria.</title>
        <authorList>
            <person name="Qiu Y.L."/>
            <person name="Tourlousse D.M."/>
            <person name="Matsuura N."/>
            <person name="Ohashi A."/>
            <person name="Sekiguchi Y."/>
        </authorList>
    </citation>
    <scope>NUCLEOTIDE SEQUENCE [LARGE SCALE GENOMIC DNA]</scope>
    <source>
        <strain evidence="3">NM-5</strain>
    </source>
</reference>
<keyword evidence="3" id="KW-1185">Reference proteome</keyword>
<organism evidence="2 3">
    <name type="scientific">Terrimicrobium sacchariphilum</name>
    <dbReference type="NCBI Taxonomy" id="690879"/>
    <lineage>
        <taxon>Bacteria</taxon>
        <taxon>Pseudomonadati</taxon>
        <taxon>Verrucomicrobiota</taxon>
        <taxon>Terrimicrobiia</taxon>
        <taxon>Terrimicrobiales</taxon>
        <taxon>Terrimicrobiaceae</taxon>
        <taxon>Terrimicrobium</taxon>
    </lineage>
</organism>
<dbReference type="InParanoid" id="A0A146GAQ0"/>
<keyword evidence="1" id="KW-0732">Signal</keyword>
<evidence type="ECO:0000313" key="3">
    <source>
        <dbReference type="Proteomes" id="UP000076023"/>
    </source>
</evidence>
<evidence type="ECO:0000256" key="1">
    <source>
        <dbReference type="SAM" id="SignalP"/>
    </source>
</evidence>
<comment type="caution">
    <text evidence="2">The sequence shown here is derived from an EMBL/GenBank/DDBJ whole genome shotgun (WGS) entry which is preliminary data.</text>
</comment>
<feature type="signal peptide" evidence="1">
    <location>
        <begin position="1"/>
        <end position="22"/>
    </location>
</feature>
<accession>A0A146GAQ0</accession>
<dbReference type="OrthoDB" id="187366at2"/>
<feature type="chain" id="PRO_5007524886" evidence="1">
    <location>
        <begin position="23"/>
        <end position="212"/>
    </location>
</feature>
<dbReference type="RefSeq" id="WP_075080311.1">
    <property type="nucleotide sequence ID" value="NZ_BDCO01000002.1"/>
</dbReference>
<proteinExistence type="predicted"/>
<gene>
    <name evidence="2" type="ORF">TSACC_23131</name>
</gene>
<evidence type="ECO:0000313" key="2">
    <source>
        <dbReference type="EMBL" id="GAT34699.1"/>
    </source>
</evidence>
<dbReference type="AlphaFoldDB" id="A0A146GAQ0"/>
<protein>
    <submittedName>
        <fullName evidence="2">Uncharacterized protein</fullName>
    </submittedName>
</protein>
<dbReference type="EMBL" id="BDCO01000002">
    <property type="protein sequence ID" value="GAT34699.1"/>
    <property type="molecule type" value="Genomic_DNA"/>
</dbReference>
<name>A0A146GAQ0_TERSA</name>
<dbReference type="STRING" id="690879.TSACC_23131"/>
<dbReference type="Proteomes" id="UP000076023">
    <property type="component" value="Unassembled WGS sequence"/>
</dbReference>